<sequence>MCGIGTDNSRVEEHRTVEMLKTPLYEIGLMIKLIVLDFLTKGIDPPSIDSIIEAEIFLPTLGSNNELTKLGYTLARLPVEPRHHLQYRTSNTVIGFKIEWLENCLISSICFLIAAS</sequence>
<dbReference type="RefSeq" id="XP_003139807.1">
    <property type="nucleotide sequence ID" value="XM_003139759.1"/>
</dbReference>
<dbReference type="CTD" id="9941624"/>
<proteinExistence type="predicted"/>
<reference evidence="1" key="1">
    <citation type="submission" date="2012-04" db="EMBL/GenBank/DDBJ databases">
        <title>The Genome Sequence of Loa loa.</title>
        <authorList>
            <consortium name="The Broad Institute Genome Sequencing Platform"/>
            <consortium name="Broad Institute Genome Sequencing Center for Infectious Disease"/>
            <person name="Nutman T.B."/>
            <person name="Fink D.L."/>
            <person name="Russ C."/>
            <person name="Young S."/>
            <person name="Zeng Q."/>
            <person name="Gargeya S."/>
            <person name="Alvarado L."/>
            <person name="Berlin A."/>
            <person name="Chapman S.B."/>
            <person name="Chen Z."/>
            <person name="Freedman E."/>
            <person name="Gellesch M."/>
            <person name="Goldberg J."/>
            <person name="Griggs A."/>
            <person name="Gujja S."/>
            <person name="Heilman E.R."/>
            <person name="Heiman D."/>
            <person name="Howarth C."/>
            <person name="Mehta T."/>
            <person name="Neiman D."/>
            <person name="Pearson M."/>
            <person name="Roberts A."/>
            <person name="Saif S."/>
            <person name="Shea T."/>
            <person name="Shenoy N."/>
            <person name="Sisk P."/>
            <person name="Stolte C."/>
            <person name="Sykes S."/>
            <person name="White J."/>
            <person name="Yandava C."/>
            <person name="Haas B."/>
            <person name="Henn M.R."/>
            <person name="Nusbaum C."/>
            <person name="Birren B."/>
        </authorList>
    </citation>
    <scope>NUCLEOTIDE SEQUENCE [LARGE SCALE GENOMIC DNA]</scope>
</reference>
<dbReference type="OrthoDB" id="5600252at2759"/>
<dbReference type="Gene3D" id="1.20.120.1080">
    <property type="match status" value="1"/>
</dbReference>
<dbReference type="KEGG" id="loa:LOAG_04222"/>
<evidence type="ECO:0000313" key="1">
    <source>
        <dbReference type="EMBL" id="EFO24262.1"/>
    </source>
</evidence>
<organism evidence="1">
    <name type="scientific">Loa loa</name>
    <name type="common">Eye worm</name>
    <name type="synonym">Filaria loa</name>
    <dbReference type="NCBI Taxonomy" id="7209"/>
    <lineage>
        <taxon>Eukaryota</taxon>
        <taxon>Metazoa</taxon>
        <taxon>Ecdysozoa</taxon>
        <taxon>Nematoda</taxon>
        <taxon>Chromadorea</taxon>
        <taxon>Rhabditida</taxon>
        <taxon>Spirurina</taxon>
        <taxon>Spiruromorpha</taxon>
        <taxon>Filarioidea</taxon>
        <taxon>Onchocercidae</taxon>
        <taxon>Loa</taxon>
    </lineage>
</organism>
<dbReference type="GeneID" id="9941624"/>
<dbReference type="AlphaFoldDB" id="A0A1S0U2H4"/>
<protein>
    <submittedName>
        <fullName evidence="1">Uncharacterized protein</fullName>
    </submittedName>
</protein>
<gene>
    <name evidence="1" type="ORF">LOAG_04222</name>
</gene>
<name>A0A1S0U2H4_LOALO</name>
<dbReference type="EMBL" id="JH712072">
    <property type="protein sequence ID" value="EFO24262.1"/>
    <property type="molecule type" value="Genomic_DNA"/>
</dbReference>
<accession>A0A1S0U2H4</accession>
<dbReference type="InParanoid" id="A0A1S0U2H4"/>